<comment type="caution">
    <text evidence="14">The sequence shown here is derived from an EMBL/GenBank/DDBJ whole genome shotgun (WGS) entry which is preliminary data.</text>
</comment>
<dbReference type="Proteomes" id="UP001642464">
    <property type="component" value="Unassembled WGS sequence"/>
</dbReference>
<evidence type="ECO:0000256" key="9">
    <source>
        <dbReference type="ARBA" id="ARBA00023004"/>
    </source>
</evidence>
<keyword evidence="11 12" id="KW-0472">Membrane</keyword>
<evidence type="ECO:0000256" key="5">
    <source>
        <dbReference type="ARBA" id="ARBA00022692"/>
    </source>
</evidence>
<dbReference type="PANTHER" id="PTHR19353:SF30">
    <property type="entry name" value="DELTA 8-(E)-SPHINGOLIPID DESATURASE"/>
    <property type="match status" value="1"/>
</dbReference>
<name>A0ABP0QHA7_9DINO</name>
<comment type="similarity">
    <text evidence="3">Belongs to the fatty acid desaturase type 1 family.</text>
</comment>
<dbReference type="PROSITE" id="PS50255">
    <property type="entry name" value="CYTOCHROME_B5_2"/>
    <property type="match status" value="1"/>
</dbReference>
<sequence>MWVDGEQAVVVAAMLAFFAVNLLGQMFVFNQTSLGEYKAREGSVPTKAKDEIWREHEGVPVARPKESPIIARKREEYKGRTVTWAEVNKHSARDDLWIVCEGKVFDVTKFVERHPGGWRPIVHMSDRDATDVMNEFHPAAVFDKWMPNYYIADLADYKESELLADYRAIRQELLGRGFFRNSRSYYFAKYLWLASIFVPTLYGVLMCTSTFAHMLSAAGLALFWQQLAFVGHDLGHNSVSHVLELDYFWGSLIGDFLGGITLSWWKLSHNTHHCVCNSVEHDPDIQHLPVFAISEKLFGKFWSTFHQKYFVTDAIARLLVSYQHLLYVPIMMVARFNLYVQSTILLFTREKVAYRAYEIASIAGFWTWYTLFISCLPSWQEKVCYLLISHGLAGMLHIQITISHFSMDTFHGISEDDWIRHQMATTMNVDCAPYMDWFHGGLQFQLEHHLFPRLTRRNLRVARARVLELAAKHDLNYVEMDFPKAFERLHNTLYGTALQARKLKKGDAGFYHSPLWEGLNAQG</sequence>
<evidence type="ECO:0000256" key="2">
    <source>
        <dbReference type="ARBA" id="ARBA00005189"/>
    </source>
</evidence>
<keyword evidence="9" id="KW-0408">Iron</keyword>
<evidence type="ECO:0000256" key="12">
    <source>
        <dbReference type="SAM" id="Phobius"/>
    </source>
</evidence>
<dbReference type="Gene3D" id="3.10.120.10">
    <property type="entry name" value="Cytochrome b5-like heme/steroid binding domain"/>
    <property type="match status" value="1"/>
</dbReference>
<dbReference type="InterPro" id="IPR012171">
    <property type="entry name" value="Fatty_acid_desaturase"/>
</dbReference>
<keyword evidence="6" id="KW-0479">Metal-binding</keyword>
<gene>
    <name evidence="14" type="ORF">SCF082_LOCUS41235</name>
</gene>
<accession>A0ABP0QHA7</accession>
<dbReference type="SUPFAM" id="SSF55856">
    <property type="entry name" value="Cytochrome b5-like heme/steroid binding domain"/>
    <property type="match status" value="1"/>
</dbReference>
<protein>
    <submittedName>
        <fullName evidence="14">Acyl-lipid (9-3)-desaturase (BoDes6)</fullName>
    </submittedName>
</protein>
<keyword evidence="15" id="KW-1185">Reference proteome</keyword>
<dbReference type="SMART" id="SM01117">
    <property type="entry name" value="Cyt-b5"/>
    <property type="match status" value="1"/>
</dbReference>
<evidence type="ECO:0000256" key="7">
    <source>
        <dbReference type="ARBA" id="ARBA00022989"/>
    </source>
</evidence>
<keyword evidence="4" id="KW-0349">Heme</keyword>
<dbReference type="PANTHER" id="PTHR19353">
    <property type="entry name" value="FATTY ACID DESATURASE 2"/>
    <property type="match status" value="1"/>
</dbReference>
<evidence type="ECO:0000256" key="3">
    <source>
        <dbReference type="ARBA" id="ARBA00009295"/>
    </source>
</evidence>
<feature type="transmembrane region" description="Helical" evidence="12">
    <location>
        <begin position="186"/>
        <end position="205"/>
    </location>
</feature>
<keyword evidence="8" id="KW-0560">Oxidoreductase</keyword>
<evidence type="ECO:0000313" key="14">
    <source>
        <dbReference type="EMBL" id="CAK9087230.1"/>
    </source>
</evidence>
<dbReference type="EMBL" id="CAXAMM010039552">
    <property type="protein sequence ID" value="CAK9087230.1"/>
    <property type="molecule type" value="Genomic_DNA"/>
</dbReference>
<dbReference type="InterPro" id="IPR005804">
    <property type="entry name" value="FA_desaturase_dom"/>
</dbReference>
<dbReference type="InterPro" id="IPR018506">
    <property type="entry name" value="Cyt_B5_heme-BS"/>
</dbReference>
<evidence type="ECO:0000256" key="11">
    <source>
        <dbReference type="ARBA" id="ARBA00023136"/>
    </source>
</evidence>
<dbReference type="PIRSF" id="PIRSF015921">
    <property type="entry name" value="FA_sphinglp_des"/>
    <property type="match status" value="1"/>
</dbReference>
<evidence type="ECO:0000256" key="10">
    <source>
        <dbReference type="ARBA" id="ARBA00023098"/>
    </source>
</evidence>
<dbReference type="Pfam" id="PF00173">
    <property type="entry name" value="Cyt-b5"/>
    <property type="match status" value="1"/>
</dbReference>
<evidence type="ECO:0000259" key="13">
    <source>
        <dbReference type="PROSITE" id="PS50255"/>
    </source>
</evidence>
<keyword evidence="10" id="KW-0443">Lipid metabolism</keyword>
<dbReference type="InterPro" id="IPR036400">
    <property type="entry name" value="Cyt_B5-like_heme/steroid_sf"/>
</dbReference>
<evidence type="ECO:0000256" key="8">
    <source>
        <dbReference type="ARBA" id="ARBA00023002"/>
    </source>
</evidence>
<feature type="domain" description="Cytochrome b5 heme-binding" evidence="13">
    <location>
        <begin position="79"/>
        <end position="155"/>
    </location>
</feature>
<comment type="subcellular location">
    <subcellularLocation>
        <location evidence="1">Membrane</location>
        <topology evidence="1">Multi-pass membrane protein</topology>
    </subcellularLocation>
</comment>
<dbReference type="PROSITE" id="PS00191">
    <property type="entry name" value="CYTOCHROME_B5_1"/>
    <property type="match status" value="1"/>
</dbReference>
<keyword evidence="7 12" id="KW-1133">Transmembrane helix</keyword>
<feature type="transmembrane region" description="Helical" evidence="12">
    <location>
        <begin position="6"/>
        <end position="29"/>
    </location>
</feature>
<evidence type="ECO:0000256" key="6">
    <source>
        <dbReference type="ARBA" id="ARBA00022723"/>
    </source>
</evidence>
<dbReference type="InterPro" id="IPR001199">
    <property type="entry name" value="Cyt_B5-like_heme/steroid-bd"/>
</dbReference>
<evidence type="ECO:0000256" key="1">
    <source>
        <dbReference type="ARBA" id="ARBA00004141"/>
    </source>
</evidence>
<comment type="pathway">
    <text evidence="2">Lipid metabolism.</text>
</comment>
<evidence type="ECO:0000313" key="15">
    <source>
        <dbReference type="Proteomes" id="UP001642464"/>
    </source>
</evidence>
<reference evidence="14 15" key="1">
    <citation type="submission" date="2024-02" db="EMBL/GenBank/DDBJ databases">
        <authorList>
            <person name="Chen Y."/>
            <person name="Shah S."/>
            <person name="Dougan E. K."/>
            <person name="Thang M."/>
            <person name="Chan C."/>
        </authorList>
    </citation>
    <scope>NUCLEOTIDE SEQUENCE [LARGE SCALE GENOMIC DNA]</scope>
</reference>
<evidence type="ECO:0000256" key="4">
    <source>
        <dbReference type="ARBA" id="ARBA00022617"/>
    </source>
</evidence>
<proteinExistence type="inferred from homology"/>
<dbReference type="Pfam" id="PF00487">
    <property type="entry name" value="FA_desaturase"/>
    <property type="match status" value="1"/>
</dbReference>
<organism evidence="14 15">
    <name type="scientific">Durusdinium trenchii</name>
    <dbReference type="NCBI Taxonomy" id="1381693"/>
    <lineage>
        <taxon>Eukaryota</taxon>
        <taxon>Sar</taxon>
        <taxon>Alveolata</taxon>
        <taxon>Dinophyceae</taxon>
        <taxon>Suessiales</taxon>
        <taxon>Symbiodiniaceae</taxon>
        <taxon>Durusdinium</taxon>
    </lineage>
</organism>
<dbReference type="CDD" id="cd03506">
    <property type="entry name" value="Delta6-FADS-like"/>
    <property type="match status" value="1"/>
</dbReference>
<keyword evidence="5 12" id="KW-0812">Transmembrane</keyword>